<feature type="domain" description="PiggyBac transposable element-derived protein" evidence="2">
    <location>
        <begin position="249"/>
        <end position="349"/>
    </location>
</feature>
<keyword evidence="4" id="KW-1185">Reference proteome</keyword>
<feature type="compositionally biased region" description="Acidic residues" evidence="1">
    <location>
        <begin position="90"/>
        <end position="102"/>
    </location>
</feature>
<organism evidence="3 4">
    <name type="scientific">Periplaneta americana</name>
    <name type="common">American cockroach</name>
    <name type="synonym">Blatta americana</name>
    <dbReference type="NCBI Taxonomy" id="6978"/>
    <lineage>
        <taxon>Eukaryota</taxon>
        <taxon>Metazoa</taxon>
        <taxon>Ecdysozoa</taxon>
        <taxon>Arthropoda</taxon>
        <taxon>Hexapoda</taxon>
        <taxon>Insecta</taxon>
        <taxon>Pterygota</taxon>
        <taxon>Neoptera</taxon>
        <taxon>Polyneoptera</taxon>
        <taxon>Dictyoptera</taxon>
        <taxon>Blattodea</taxon>
        <taxon>Blattoidea</taxon>
        <taxon>Blattidae</taxon>
        <taxon>Blattinae</taxon>
        <taxon>Periplaneta</taxon>
    </lineage>
</organism>
<evidence type="ECO:0000256" key="1">
    <source>
        <dbReference type="SAM" id="MobiDB-lite"/>
    </source>
</evidence>
<dbReference type="Pfam" id="PF13843">
    <property type="entry name" value="DDE_Tnp_1_7"/>
    <property type="match status" value="2"/>
</dbReference>
<feature type="domain" description="PiggyBac transposable element-derived protein" evidence="2">
    <location>
        <begin position="152"/>
        <end position="231"/>
    </location>
</feature>
<proteinExistence type="predicted"/>
<feature type="region of interest" description="Disordered" evidence="1">
    <location>
        <begin position="90"/>
        <end position="109"/>
    </location>
</feature>
<name>A0ABQ8SGU9_PERAM</name>
<gene>
    <name evidence="3" type="ORF">ANN_15522</name>
</gene>
<evidence type="ECO:0000313" key="4">
    <source>
        <dbReference type="Proteomes" id="UP001148838"/>
    </source>
</evidence>
<dbReference type="Proteomes" id="UP001148838">
    <property type="component" value="Unassembled WGS sequence"/>
</dbReference>
<accession>A0ABQ8SGU9</accession>
<protein>
    <recommendedName>
        <fullName evidence="2">PiggyBac transposable element-derived protein domain-containing protein</fullName>
    </recommendedName>
</protein>
<dbReference type="Gene3D" id="3.30.420.10">
    <property type="entry name" value="Ribonuclease H-like superfamily/Ribonuclease H"/>
    <property type="match status" value="1"/>
</dbReference>
<comment type="caution">
    <text evidence="3">The sequence shown here is derived from an EMBL/GenBank/DDBJ whole genome shotgun (WGS) entry which is preliminary data.</text>
</comment>
<dbReference type="EMBL" id="JAJSOF020000027">
    <property type="protein sequence ID" value="KAJ4433263.1"/>
    <property type="molecule type" value="Genomic_DNA"/>
</dbReference>
<dbReference type="InterPro" id="IPR029526">
    <property type="entry name" value="PGBD"/>
</dbReference>
<evidence type="ECO:0000259" key="2">
    <source>
        <dbReference type="Pfam" id="PF13843"/>
    </source>
</evidence>
<dbReference type="PANTHER" id="PTHR46599">
    <property type="entry name" value="PIGGYBAC TRANSPOSABLE ELEMENT-DERIVED PROTEIN 4"/>
    <property type="match status" value="1"/>
</dbReference>
<reference evidence="3 4" key="1">
    <citation type="journal article" date="2022" name="Allergy">
        <title>Genome assembly and annotation of Periplaneta americana reveal a comprehensive cockroach allergen profile.</title>
        <authorList>
            <person name="Wang L."/>
            <person name="Xiong Q."/>
            <person name="Saelim N."/>
            <person name="Wang L."/>
            <person name="Nong W."/>
            <person name="Wan A.T."/>
            <person name="Shi M."/>
            <person name="Liu X."/>
            <person name="Cao Q."/>
            <person name="Hui J.H.L."/>
            <person name="Sookrung N."/>
            <person name="Leung T.F."/>
            <person name="Tungtrongchitr A."/>
            <person name="Tsui S.K.W."/>
        </authorList>
    </citation>
    <scope>NUCLEOTIDE SEQUENCE [LARGE SCALE GENOMIC DNA]</scope>
    <source>
        <strain evidence="3">PWHHKU_190912</strain>
    </source>
</reference>
<sequence length="758" mass="87864">MPMERGHYSEKYSKVDLRAAVGSVLKDRSSTYKASKKYNVLFNNLKRFLYASSGLDDVIIPKKGRPIALTVEEEQKLVTYVIKMQELGSDESYDESSGDESDSSSSTNDDIASARLWREIGTARLLPPSPPRFPFIGNPVINVSSNTDDVMQYIRQFIDEDFIQIIVTETNRYARQSHAAECKDTTIDEIHVFIDLVLLQSLIKKPNYQMYWTKNPILVTPIFRQSLPFQRSFFLSKEQDSASRLSYFEFQTGYVWSLIIYTGKGTKFHEEFKDMPQSSQIVLTLMKLHPNMGYCLTVDNFYTSPQFADILVSKRTDIGLYGTVRPTRKDMPPFFRSKKLKRHSSMDSNQREEIIQEHIFPSLGPGSWEFLHSLQKYGRKKNALDFRVVTIESIFPVIEEKNFLRNLQIAHQPKQHHCGLLMPLSFNDFPHEEEENSNEIVRDVQPRNLTKRKLETKRRWWQTLLYESHNQYSGTDLLHDLRRMESGQFHNFCRISETDFEILLCKIRPKISKKDIGWREAIPIQERLALTLRYLATGNSCTSLMYLFEVSKQLITRIVLEVCTATIGELGDFIKFRHPVGEIELSAAFCYDYQLVANPVHNEYQLPFMYRQATDHFRRQIKRSVNSHLGMAVGMDPVLISHIGGVNLEREGVESVHWGCAEPASCWIGPQSLILPDFLDWPPRSANFTICDNALWCLIKSILHRNGTTTLMNKLQSSVRRAFQQITPAMLRRMLHRTWRRIILCEKNYGGRTDPLLT</sequence>
<dbReference type="PANTHER" id="PTHR46599:SF3">
    <property type="entry name" value="PIGGYBAC TRANSPOSABLE ELEMENT-DERIVED PROTEIN 4"/>
    <property type="match status" value="1"/>
</dbReference>
<evidence type="ECO:0000313" key="3">
    <source>
        <dbReference type="EMBL" id="KAJ4433263.1"/>
    </source>
</evidence>
<dbReference type="InterPro" id="IPR036397">
    <property type="entry name" value="RNaseH_sf"/>
</dbReference>